<dbReference type="InterPro" id="IPR001584">
    <property type="entry name" value="Integrase_cat-core"/>
</dbReference>
<evidence type="ECO:0000313" key="3">
    <source>
        <dbReference type="EMBL" id="SHJ13740.1"/>
    </source>
</evidence>
<dbReference type="InterPro" id="IPR012337">
    <property type="entry name" value="RNaseH-like_sf"/>
</dbReference>
<organism evidence="3 4">
    <name type="scientific">Shimia gijangensis</name>
    <dbReference type="NCBI Taxonomy" id="1470563"/>
    <lineage>
        <taxon>Bacteria</taxon>
        <taxon>Pseudomonadati</taxon>
        <taxon>Pseudomonadota</taxon>
        <taxon>Alphaproteobacteria</taxon>
        <taxon>Rhodobacterales</taxon>
        <taxon>Roseobacteraceae</taxon>
    </lineage>
</organism>
<dbReference type="SUPFAM" id="SSF53098">
    <property type="entry name" value="Ribonuclease H-like"/>
    <property type="match status" value="1"/>
</dbReference>
<dbReference type="Pfam" id="PF13276">
    <property type="entry name" value="HTH_21"/>
    <property type="match status" value="1"/>
</dbReference>
<dbReference type="InterPro" id="IPR025948">
    <property type="entry name" value="HTH-like_dom"/>
</dbReference>
<dbReference type="InterPro" id="IPR050900">
    <property type="entry name" value="Transposase_IS3/IS150/IS904"/>
</dbReference>
<dbReference type="EMBL" id="FQZQ01000005">
    <property type="protein sequence ID" value="SHJ13740.1"/>
    <property type="molecule type" value="Genomic_DNA"/>
</dbReference>
<dbReference type="Proteomes" id="UP000183982">
    <property type="component" value="Unassembled WGS sequence"/>
</dbReference>
<keyword evidence="1" id="KW-0812">Transmembrane</keyword>
<dbReference type="STRING" id="1470563.SAMN05444000_105133"/>
<dbReference type="Pfam" id="PF00665">
    <property type="entry name" value="rve"/>
    <property type="match status" value="1"/>
</dbReference>
<name>A0A1M6GV79_9RHOB</name>
<dbReference type="PANTHER" id="PTHR46889:SF4">
    <property type="entry name" value="TRANSPOSASE INSO FOR INSERTION SEQUENCE ELEMENT IS911B-RELATED"/>
    <property type="match status" value="1"/>
</dbReference>
<proteinExistence type="predicted"/>
<dbReference type="PROSITE" id="PS50994">
    <property type="entry name" value="INTEGRASE"/>
    <property type="match status" value="1"/>
</dbReference>
<sequence>MISSERREIICKENPDLCLTRQCKLLKISRSSICYTPVGFDQATLDLMHEIDWTFTKHPFFGSCQIAASLPQSGFSTGRHRVRRLMGIMGFQAIYKGPNTSKNHRRHMFWPYMLRKLAITRPNQVWCSDISYIPVKNGLLYLVAIMDWATRKVWSWRLSNTLDANFCPAAWEEAIAKYGTPEIMKTDQRSQYTGADWIKTLTEAEIKISWRCLAISIATRTGASGVILWSVIIGLLFSVICTKPL</sequence>
<keyword evidence="1" id="KW-0472">Membrane</keyword>
<reference evidence="4" key="1">
    <citation type="submission" date="2016-11" db="EMBL/GenBank/DDBJ databases">
        <authorList>
            <person name="Varghese N."/>
            <person name="Submissions S."/>
        </authorList>
    </citation>
    <scope>NUCLEOTIDE SEQUENCE [LARGE SCALE GENOMIC DNA]</scope>
    <source>
        <strain evidence="4">DSM 100564</strain>
    </source>
</reference>
<dbReference type="GO" id="GO:0003676">
    <property type="term" value="F:nucleic acid binding"/>
    <property type="evidence" value="ECO:0007669"/>
    <property type="project" value="InterPro"/>
</dbReference>
<keyword evidence="1" id="KW-1133">Transmembrane helix</keyword>
<evidence type="ECO:0000256" key="1">
    <source>
        <dbReference type="SAM" id="Phobius"/>
    </source>
</evidence>
<protein>
    <submittedName>
        <fullName evidence="3">Putative transposase</fullName>
    </submittedName>
</protein>
<dbReference type="RefSeq" id="WP_083599260.1">
    <property type="nucleotide sequence ID" value="NZ_FQZQ01000005.1"/>
</dbReference>
<feature type="transmembrane region" description="Helical" evidence="1">
    <location>
        <begin position="222"/>
        <end position="241"/>
    </location>
</feature>
<dbReference type="PANTHER" id="PTHR46889">
    <property type="entry name" value="TRANSPOSASE INSF FOR INSERTION SEQUENCE IS3B-RELATED"/>
    <property type="match status" value="1"/>
</dbReference>
<dbReference type="Gene3D" id="3.30.420.10">
    <property type="entry name" value="Ribonuclease H-like superfamily/Ribonuclease H"/>
    <property type="match status" value="1"/>
</dbReference>
<evidence type="ECO:0000313" key="4">
    <source>
        <dbReference type="Proteomes" id="UP000183982"/>
    </source>
</evidence>
<feature type="domain" description="Integrase catalytic" evidence="2">
    <location>
        <begin position="118"/>
        <end position="209"/>
    </location>
</feature>
<accession>A0A1M6GV79</accession>
<dbReference type="InterPro" id="IPR036397">
    <property type="entry name" value="RNaseH_sf"/>
</dbReference>
<evidence type="ECO:0000259" key="2">
    <source>
        <dbReference type="PROSITE" id="PS50994"/>
    </source>
</evidence>
<dbReference type="AlphaFoldDB" id="A0A1M6GV79"/>
<dbReference type="GO" id="GO:0015074">
    <property type="term" value="P:DNA integration"/>
    <property type="evidence" value="ECO:0007669"/>
    <property type="project" value="InterPro"/>
</dbReference>
<gene>
    <name evidence="3" type="ORF">SAMN05444000_105133</name>
</gene>
<keyword evidence="4" id="KW-1185">Reference proteome</keyword>
<dbReference type="OrthoDB" id="9814072at2"/>